<dbReference type="Gene3D" id="1.20.120.1880">
    <property type="entry name" value="Nucleoporin, helical C-terminal domain"/>
    <property type="match status" value="1"/>
</dbReference>
<protein>
    <submittedName>
        <fullName evidence="7">Uncharacterized protein</fullName>
    </submittedName>
</protein>
<dbReference type="AlphaFoldDB" id="A0A8J6L8D2"/>
<evidence type="ECO:0000256" key="2">
    <source>
        <dbReference type="ARBA" id="ARBA00007373"/>
    </source>
</evidence>
<dbReference type="GO" id="GO:0017056">
    <property type="term" value="F:structural constituent of nuclear pore"/>
    <property type="evidence" value="ECO:0007669"/>
    <property type="project" value="InterPro"/>
</dbReference>
<evidence type="ECO:0000313" key="8">
    <source>
        <dbReference type="Proteomes" id="UP000719412"/>
    </source>
</evidence>
<dbReference type="PANTHER" id="PTHR10350">
    <property type="entry name" value="NUCLEAR PORE COMPLEX PROTEIN NUP155"/>
    <property type="match status" value="1"/>
</dbReference>
<evidence type="ECO:0000256" key="3">
    <source>
        <dbReference type="ARBA" id="ARBA00022448"/>
    </source>
</evidence>
<dbReference type="Proteomes" id="UP000719412">
    <property type="component" value="Unassembled WGS sequence"/>
</dbReference>
<evidence type="ECO:0000259" key="5">
    <source>
        <dbReference type="Pfam" id="PF03177"/>
    </source>
</evidence>
<dbReference type="FunFam" id="1.20.120.1880:FF:000003">
    <property type="entry name" value="nuclear pore complex protein Nup155"/>
    <property type="match status" value="1"/>
</dbReference>
<dbReference type="InterPro" id="IPR042537">
    <property type="entry name" value="Nucleoporin_Nup155_C_2"/>
</dbReference>
<dbReference type="GO" id="GO:0006606">
    <property type="term" value="P:protein import into nucleus"/>
    <property type="evidence" value="ECO:0007669"/>
    <property type="project" value="TreeGrafter"/>
</dbReference>
<comment type="caution">
    <text evidence="7">The sequence shown here is derived from an EMBL/GenBank/DDBJ whole genome shotgun (WGS) entry which is preliminary data.</text>
</comment>
<reference evidence="7" key="2">
    <citation type="submission" date="2021-08" db="EMBL/GenBank/DDBJ databases">
        <authorList>
            <person name="Eriksson T."/>
        </authorList>
    </citation>
    <scope>NUCLEOTIDE SEQUENCE</scope>
    <source>
        <strain evidence="7">Stoneville</strain>
        <tissue evidence="7">Whole head</tissue>
    </source>
</reference>
<name>A0A8J6L8D2_TENMO</name>
<dbReference type="Pfam" id="PF08801">
    <property type="entry name" value="Nucleoporin_N"/>
    <property type="match status" value="1"/>
</dbReference>
<dbReference type="InterPro" id="IPR042533">
    <property type="entry name" value="Nucleoporin_Nup155_C_1"/>
</dbReference>
<dbReference type="GO" id="GO:0044611">
    <property type="term" value="C:nuclear pore inner ring"/>
    <property type="evidence" value="ECO:0007669"/>
    <property type="project" value="TreeGrafter"/>
</dbReference>
<evidence type="ECO:0000256" key="4">
    <source>
        <dbReference type="ARBA" id="ARBA00023242"/>
    </source>
</evidence>
<keyword evidence="8" id="KW-1185">Reference proteome</keyword>
<feature type="domain" description="Nucleoporin Nup133/Nup155-like C-terminal" evidence="5">
    <location>
        <begin position="350"/>
        <end position="1003"/>
    </location>
</feature>
<dbReference type="Gene3D" id="1.20.58.1780">
    <property type="match status" value="1"/>
</dbReference>
<sequence>MVNFDNSRHILYVLTEKGSIEVYDLGIKGDSFSKVTKIAQSTLVNQAVNIVKTLDSQNFRPIVSISAVEASESHHIYLVAVTQTGVRFYLTTHTLVNIPPNQRPYTLFLLHVRLPPGYSANITIRPRAVHIAHHSDRNLVLLSTVNEKDVLWCISSDLFPFSQNLMEAYTTVSLDGPALALAEVPQENPLANLSQEGAPLVVRQHYELPKKYVVLTSQGVYIFSKLRPVDILRQLLSETQGLNSDNVKAFFMVQKEDQACATSLIIASLDVDENLELAEYATRAFFLYGGEPRLGAITSMSQANMRTSPFSPNIISTPAATHHFQQQSPPQPSNLTYHPSFDMNSPFIFSSKHNGLYLYLGRILRLIWNKRCIEKVCVDGKNIVNTSTVTSDNCRWILNYLTTLHNFLLSNTQLAICENSSQQLEATLNVSKLNATNRMNHTLQDAQIEERLSLNSLKLFVSHCCQIMGLWRILCEHQFHVLIGTLPPNHQIMLQDTTFKDLFLYGQDICSLLISALVDSYLGDNASVDSISVKLREVCPHLYKVEDAAFSKANEMLKSSRSIQNIDEKEDMVMSALELCKSIAPNINLSGICKQFVSLKAYHAVIDLCITCAKKVDPDNVAGHFYKNDSSIADQEGRNFYHKRMDVYKEVFNMMDSLCSENSTNLNVTTLSPVPTEGDNRVLITQLVNEILDYPDEILHVALYDWMMKKQMSSELIKVNNSSLETYLLHTSQQSPDNIAVIDLLWKYYENNNNHAAAAKILDSLASKTGTSLNLKERLEYLTRAIMCMRSDKVGYAPYLGVFLRDLEDKMEVAKVQEQILEAVTALKGSHPAADEAITALNSGLYQISQLYENFADPLELWECQLAIIDCAGYTDENLIEKIWRNILRREIRKSTGNPNNRMAQILAKVKHIARHCGVSTQCFPLAFLISELEQLSTYLKSDRSLVPKSFVAMELPIDALLEIYNRLISSASEIQIWQKEENEFHLFEAVAALIDTFLNSHETYNSVQK</sequence>
<accession>A0A8J6L8D2</accession>
<dbReference type="InterPro" id="IPR042538">
    <property type="entry name" value="Nucleoporin_Nup155_C_3"/>
</dbReference>
<dbReference type="InterPro" id="IPR007187">
    <property type="entry name" value="Nucleoporin_Nup133/Nup155_C"/>
</dbReference>
<dbReference type="GO" id="GO:0000972">
    <property type="term" value="P:transcription-dependent tethering of RNA polymerase II gene DNA at nuclear periphery"/>
    <property type="evidence" value="ECO:0007669"/>
    <property type="project" value="TreeGrafter"/>
</dbReference>
<dbReference type="Pfam" id="PF03177">
    <property type="entry name" value="Nucleoporin_C"/>
    <property type="match status" value="1"/>
</dbReference>
<comment type="subcellular location">
    <subcellularLocation>
        <location evidence="1">Nucleus</location>
    </subcellularLocation>
</comment>
<feature type="domain" description="Nucleoporin Nup133/Nup155-like N-terminal" evidence="6">
    <location>
        <begin position="4"/>
        <end position="221"/>
    </location>
</feature>
<dbReference type="GO" id="GO:0036228">
    <property type="term" value="P:protein localization to nuclear inner membrane"/>
    <property type="evidence" value="ECO:0007669"/>
    <property type="project" value="TreeGrafter"/>
</dbReference>
<reference evidence="7" key="1">
    <citation type="journal article" date="2020" name="J Insects Food Feed">
        <title>The yellow mealworm (Tenebrio molitor) genome: a resource for the emerging insects as food and feed industry.</title>
        <authorList>
            <person name="Eriksson T."/>
            <person name="Andere A."/>
            <person name="Kelstrup H."/>
            <person name="Emery V."/>
            <person name="Picard C."/>
        </authorList>
    </citation>
    <scope>NUCLEOTIDE SEQUENCE</scope>
    <source>
        <strain evidence="7">Stoneville</strain>
        <tissue evidence="7">Whole head</tissue>
    </source>
</reference>
<gene>
    <name evidence="7" type="ORF">GEV33_009334</name>
</gene>
<dbReference type="Gene3D" id="1.25.40.450">
    <property type="entry name" value="Nucleoporin, helical domain, N-terminal subdomain"/>
    <property type="match status" value="1"/>
</dbReference>
<evidence type="ECO:0000256" key="1">
    <source>
        <dbReference type="ARBA" id="ARBA00004123"/>
    </source>
</evidence>
<keyword evidence="4" id="KW-0539">Nucleus</keyword>
<evidence type="ECO:0000313" key="7">
    <source>
        <dbReference type="EMBL" id="KAH0813459.1"/>
    </source>
</evidence>
<keyword evidence="3" id="KW-0813">Transport</keyword>
<dbReference type="PANTHER" id="PTHR10350:SF6">
    <property type="entry name" value="NUCLEAR PORE COMPLEX PROTEIN NUP155"/>
    <property type="match status" value="1"/>
</dbReference>
<dbReference type="FunFam" id="1.25.40.440:FF:000001">
    <property type="entry name" value="Nuclear pore complex subunit"/>
    <property type="match status" value="1"/>
</dbReference>
<dbReference type="InterPro" id="IPR014908">
    <property type="entry name" value="Nucleoporin_Nup133/Nup155_N"/>
</dbReference>
<dbReference type="InterPro" id="IPR004870">
    <property type="entry name" value="Nucleoporin_Nup155"/>
</dbReference>
<comment type="similarity">
    <text evidence="2">Belongs to the non-repetitive/WGA-negative nucleoporin family.</text>
</comment>
<evidence type="ECO:0000259" key="6">
    <source>
        <dbReference type="Pfam" id="PF08801"/>
    </source>
</evidence>
<dbReference type="EMBL" id="JABDTM020025259">
    <property type="protein sequence ID" value="KAH0813459.1"/>
    <property type="molecule type" value="Genomic_DNA"/>
</dbReference>
<organism evidence="7 8">
    <name type="scientific">Tenebrio molitor</name>
    <name type="common">Yellow mealworm beetle</name>
    <dbReference type="NCBI Taxonomy" id="7067"/>
    <lineage>
        <taxon>Eukaryota</taxon>
        <taxon>Metazoa</taxon>
        <taxon>Ecdysozoa</taxon>
        <taxon>Arthropoda</taxon>
        <taxon>Hexapoda</taxon>
        <taxon>Insecta</taxon>
        <taxon>Pterygota</taxon>
        <taxon>Neoptera</taxon>
        <taxon>Endopterygota</taxon>
        <taxon>Coleoptera</taxon>
        <taxon>Polyphaga</taxon>
        <taxon>Cucujiformia</taxon>
        <taxon>Tenebrionidae</taxon>
        <taxon>Tenebrio</taxon>
    </lineage>
</organism>
<dbReference type="GO" id="GO:0006405">
    <property type="term" value="P:RNA export from nucleus"/>
    <property type="evidence" value="ECO:0007669"/>
    <property type="project" value="TreeGrafter"/>
</dbReference>
<proteinExistence type="inferred from homology"/>
<dbReference type="Gene3D" id="1.25.40.440">
    <property type="entry name" value="Nucleoporin, helical domain, central subdomain"/>
    <property type="match status" value="1"/>
</dbReference>